<protein>
    <submittedName>
        <fullName evidence="1">Uncharacterized protein</fullName>
    </submittedName>
</protein>
<dbReference type="EMBL" id="MPJZ01000091">
    <property type="protein sequence ID" value="OLU43817.1"/>
    <property type="molecule type" value="Genomic_DNA"/>
</dbReference>
<sequence length="98" mass="11110">MLQFRGAFMSDMQTDRHSDRRGFKPGFHQDCVAMTRQGFLSIRPARLQYMDAGLRRMPMILDARITGTHIELLHEGKAAKVPVQAWHRSDGGFLAGLP</sequence>
<evidence type="ECO:0000313" key="2">
    <source>
        <dbReference type="Proteomes" id="UP000186758"/>
    </source>
</evidence>
<reference evidence="1 2" key="1">
    <citation type="submission" date="2016-11" db="EMBL/GenBank/DDBJ databases">
        <title>Description of two novel members of the family Erysipelotrichaceae: Ileibacterium lipovorans gen. nov., sp. nov. and Dubosiella newyorkensis, gen. nov., sp. nov.</title>
        <authorList>
            <person name="Cox L.M."/>
            <person name="Sohn J."/>
            <person name="Tyrrell K.L."/>
            <person name="Citron D.M."/>
            <person name="Lawson P.A."/>
            <person name="Patel N.B."/>
            <person name="Iizumi T."/>
            <person name="Perez-Perez G.I."/>
            <person name="Goldstein E.J."/>
            <person name="Blaser M.J."/>
        </authorList>
    </citation>
    <scope>NUCLEOTIDE SEQUENCE [LARGE SCALE GENOMIC DNA]</scope>
    <source>
        <strain evidence="1 2">NYU-BL-K8</strain>
    </source>
</reference>
<comment type="caution">
    <text evidence="1">The sequence shown here is derived from an EMBL/GenBank/DDBJ whole genome shotgun (WGS) entry which is preliminary data.</text>
</comment>
<dbReference type="AlphaFoldDB" id="A0A1Q9YI05"/>
<name>A0A1Q9YI05_9FIRM</name>
<accession>A0A1Q9YI05</accession>
<gene>
    <name evidence="1" type="ORF">BO223_10425</name>
</gene>
<organism evidence="1 2">
    <name type="scientific">Faecalibaculum rodentium</name>
    <dbReference type="NCBI Taxonomy" id="1702221"/>
    <lineage>
        <taxon>Bacteria</taxon>
        <taxon>Bacillati</taxon>
        <taxon>Bacillota</taxon>
        <taxon>Erysipelotrichia</taxon>
        <taxon>Erysipelotrichales</taxon>
        <taxon>Erysipelotrichaceae</taxon>
        <taxon>Faecalibaculum</taxon>
    </lineage>
</organism>
<proteinExistence type="predicted"/>
<dbReference type="Proteomes" id="UP000186758">
    <property type="component" value="Unassembled WGS sequence"/>
</dbReference>
<evidence type="ECO:0000313" key="1">
    <source>
        <dbReference type="EMBL" id="OLU43817.1"/>
    </source>
</evidence>